<accession>A0A1G8E213</accession>
<evidence type="ECO:0000313" key="2">
    <source>
        <dbReference type="Proteomes" id="UP000199045"/>
    </source>
</evidence>
<name>A0A1G8E213_CHIFI</name>
<dbReference type="Proteomes" id="UP000199045">
    <property type="component" value="Unassembled WGS sequence"/>
</dbReference>
<organism evidence="1 2">
    <name type="scientific">Chitinophaga filiformis</name>
    <name type="common">Myxococcus filiformis</name>
    <name type="synonym">Flexibacter filiformis</name>
    <dbReference type="NCBI Taxonomy" id="104663"/>
    <lineage>
        <taxon>Bacteria</taxon>
        <taxon>Pseudomonadati</taxon>
        <taxon>Bacteroidota</taxon>
        <taxon>Chitinophagia</taxon>
        <taxon>Chitinophagales</taxon>
        <taxon>Chitinophagaceae</taxon>
        <taxon>Chitinophaga</taxon>
    </lineage>
</organism>
<sequence>MSKKYFPILKAKAGELKAIETLKSDEKKFSITCN</sequence>
<gene>
    <name evidence="1" type="ORF">SAMN04488121_11669</name>
</gene>
<dbReference type="AlphaFoldDB" id="A0A1G8E213"/>
<protein>
    <submittedName>
        <fullName evidence="1">Uncharacterized protein</fullName>
    </submittedName>
</protein>
<dbReference type="STRING" id="104663.SAMN04488121_11669"/>
<dbReference type="EMBL" id="FNBN01000016">
    <property type="protein sequence ID" value="SDH63943.1"/>
    <property type="molecule type" value="Genomic_DNA"/>
</dbReference>
<proteinExistence type="predicted"/>
<reference evidence="2" key="1">
    <citation type="submission" date="2016-10" db="EMBL/GenBank/DDBJ databases">
        <authorList>
            <person name="Varghese N."/>
            <person name="Submissions S."/>
        </authorList>
    </citation>
    <scope>NUCLEOTIDE SEQUENCE [LARGE SCALE GENOMIC DNA]</scope>
    <source>
        <strain evidence="2">DSM 527</strain>
    </source>
</reference>
<evidence type="ECO:0000313" key="1">
    <source>
        <dbReference type="EMBL" id="SDH63943.1"/>
    </source>
</evidence>